<dbReference type="EMBL" id="LT934115">
    <property type="protein sequence ID" value="VAH59596.1"/>
    <property type="molecule type" value="Genomic_DNA"/>
</dbReference>
<name>A0A9R0RFK6_TRITD</name>
<protein>
    <submittedName>
        <fullName evidence="2">Uncharacterized protein</fullName>
    </submittedName>
</protein>
<sequence>MMMARVSSALFLAMVALVLAVPALAGDPDYLQDICVADLKSGKCSSRSPEFLFKLDRCCASALH</sequence>
<accession>A0A9R0RFK6</accession>
<gene>
    <name evidence="2" type="ORF">TRITD_3Av1G073640</name>
</gene>
<dbReference type="Gramene" id="TRITD3Av1G073640.1">
    <property type="protein sequence ID" value="TRITD3Av1G073640.1"/>
    <property type="gene ID" value="TRITD3Av1G073640"/>
</dbReference>
<feature type="chain" id="PRO_5040483518" evidence="1">
    <location>
        <begin position="26"/>
        <end position="64"/>
    </location>
</feature>
<feature type="signal peptide" evidence="1">
    <location>
        <begin position="1"/>
        <end position="25"/>
    </location>
</feature>
<keyword evidence="1" id="KW-0732">Signal</keyword>
<evidence type="ECO:0000256" key="1">
    <source>
        <dbReference type="SAM" id="SignalP"/>
    </source>
</evidence>
<dbReference type="Proteomes" id="UP000324705">
    <property type="component" value="Chromosome 3A"/>
</dbReference>
<reference evidence="2 3" key="1">
    <citation type="submission" date="2017-09" db="EMBL/GenBank/DDBJ databases">
        <authorList>
            <consortium name="International Durum Wheat Genome Sequencing Consortium (IDWGSC)"/>
            <person name="Milanesi L."/>
        </authorList>
    </citation>
    <scope>NUCLEOTIDE SEQUENCE [LARGE SCALE GENOMIC DNA]</scope>
    <source>
        <strain evidence="3">cv. Svevo</strain>
    </source>
</reference>
<evidence type="ECO:0000313" key="3">
    <source>
        <dbReference type="Proteomes" id="UP000324705"/>
    </source>
</evidence>
<keyword evidence="3" id="KW-1185">Reference proteome</keyword>
<organism evidence="2 3">
    <name type="scientific">Triticum turgidum subsp. durum</name>
    <name type="common">Durum wheat</name>
    <name type="synonym">Triticum durum</name>
    <dbReference type="NCBI Taxonomy" id="4567"/>
    <lineage>
        <taxon>Eukaryota</taxon>
        <taxon>Viridiplantae</taxon>
        <taxon>Streptophyta</taxon>
        <taxon>Embryophyta</taxon>
        <taxon>Tracheophyta</taxon>
        <taxon>Spermatophyta</taxon>
        <taxon>Magnoliopsida</taxon>
        <taxon>Liliopsida</taxon>
        <taxon>Poales</taxon>
        <taxon>Poaceae</taxon>
        <taxon>BOP clade</taxon>
        <taxon>Pooideae</taxon>
        <taxon>Triticodae</taxon>
        <taxon>Triticeae</taxon>
        <taxon>Triticinae</taxon>
        <taxon>Triticum</taxon>
    </lineage>
</organism>
<evidence type="ECO:0000313" key="2">
    <source>
        <dbReference type="EMBL" id="VAH59596.1"/>
    </source>
</evidence>
<proteinExistence type="predicted"/>
<dbReference type="AlphaFoldDB" id="A0A9R0RFK6"/>